<protein>
    <recommendedName>
        <fullName evidence="1">BLUF domain-containing protein</fullName>
    </recommendedName>
</protein>
<reference evidence="2 3" key="1">
    <citation type="submission" date="2020-05" db="EMBL/GenBank/DDBJ databases">
        <title>Genomic Encyclopedia of Type Strains, Phase IV (KMG-V): Genome sequencing to study the core and pangenomes of soil and plant-associated prokaryotes.</title>
        <authorList>
            <person name="Whitman W."/>
        </authorList>
    </citation>
    <scope>NUCLEOTIDE SEQUENCE [LARGE SCALE GENOMIC DNA]</scope>
    <source>
        <strain evidence="2 3">9A</strain>
    </source>
</reference>
<dbReference type="SUPFAM" id="SSF54975">
    <property type="entry name" value="Acylphosphatase/BLUF domain-like"/>
    <property type="match status" value="1"/>
</dbReference>
<organism evidence="2 3">
    <name type="scientific">Hymenobacter caeli</name>
    <dbReference type="NCBI Taxonomy" id="2735894"/>
    <lineage>
        <taxon>Bacteria</taxon>
        <taxon>Pseudomonadati</taxon>
        <taxon>Bacteroidota</taxon>
        <taxon>Cytophagia</taxon>
        <taxon>Cytophagales</taxon>
        <taxon>Hymenobacteraceae</taxon>
        <taxon>Hymenobacter</taxon>
    </lineage>
</organism>
<evidence type="ECO:0000313" key="3">
    <source>
        <dbReference type="Proteomes" id="UP000779507"/>
    </source>
</evidence>
<proteinExistence type="predicted"/>
<keyword evidence="3" id="KW-1185">Reference proteome</keyword>
<evidence type="ECO:0000313" key="2">
    <source>
        <dbReference type="EMBL" id="NRT17631.1"/>
    </source>
</evidence>
<dbReference type="InterPro" id="IPR036046">
    <property type="entry name" value="Acylphosphatase-like_dom_sf"/>
</dbReference>
<dbReference type="EMBL" id="JABSNP010000002">
    <property type="protein sequence ID" value="NRT17631.1"/>
    <property type="molecule type" value="Genomic_DNA"/>
</dbReference>
<dbReference type="RefSeq" id="WP_246274923.1">
    <property type="nucleotide sequence ID" value="NZ_JBHTOE010000002.1"/>
</dbReference>
<comment type="caution">
    <text evidence="2">The sequence shown here is derived from an EMBL/GenBank/DDBJ whole genome shotgun (WGS) entry which is preliminary data.</text>
</comment>
<accession>A0ABX2FM33</accession>
<dbReference type="Proteomes" id="UP000779507">
    <property type="component" value="Unassembled WGS sequence"/>
</dbReference>
<name>A0ABX2FM33_9BACT</name>
<dbReference type="SMART" id="SM01034">
    <property type="entry name" value="BLUF"/>
    <property type="match status" value="1"/>
</dbReference>
<dbReference type="InterPro" id="IPR007024">
    <property type="entry name" value="BLUF_domain"/>
</dbReference>
<evidence type="ECO:0000259" key="1">
    <source>
        <dbReference type="PROSITE" id="PS50925"/>
    </source>
</evidence>
<gene>
    <name evidence="2" type="ORF">HNP98_000438</name>
</gene>
<sequence length="153" mass="17654">MTVFQLIYQSQARHPFSTEQLAALLRRARPYNHAERITGLLLYTFDGRFLQVIEGDETTVRHLYYDKIARDPRHHHCTVLGEGPVAHRAFPDWGMGFRAAQAADLEKIVGYFNLTDGRFLLPRAHNMPADILLLLLRFVAEYNDAPWQEETSS</sequence>
<dbReference type="Gene3D" id="3.30.70.100">
    <property type="match status" value="1"/>
</dbReference>
<dbReference type="PROSITE" id="PS50925">
    <property type="entry name" value="BLUF"/>
    <property type="match status" value="1"/>
</dbReference>
<dbReference type="Pfam" id="PF04940">
    <property type="entry name" value="BLUF"/>
    <property type="match status" value="1"/>
</dbReference>
<feature type="domain" description="BLUF" evidence="1">
    <location>
        <begin position="3"/>
        <end position="96"/>
    </location>
</feature>